<evidence type="ECO:0000313" key="1">
    <source>
        <dbReference type="EMBL" id="RZI45301.1"/>
    </source>
</evidence>
<dbReference type="RefSeq" id="WP_130154533.1">
    <property type="nucleotide sequence ID" value="NZ_SCFB01000019.1"/>
</dbReference>
<reference evidence="1 2" key="1">
    <citation type="submission" date="2018-10" db="EMBL/GenBank/DDBJ databases">
        <title>An updated phylogeny of the Alphaproteobacteria reveals that the parasitic Rickettsiales and Holosporales have independent origins.</title>
        <authorList>
            <person name="Munoz-Gomez S.A."/>
            <person name="Hess S."/>
            <person name="Burger G."/>
            <person name="Lang B.F."/>
            <person name="Susko E."/>
            <person name="Slamovits C.H."/>
            <person name="Roger A.J."/>
        </authorList>
    </citation>
    <scope>NUCLEOTIDE SEQUENCE [LARGE SCALE GENOMIC DNA]</scope>
    <source>
        <strain evidence="1">HOLO01</strain>
    </source>
</reference>
<keyword evidence="2" id="KW-1185">Reference proteome</keyword>
<comment type="caution">
    <text evidence="1">The sequence shown here is derived from an EMBL/GenBank/DDBJ whole genome shotgun (WGS) entry which is preliminary data.</text>
</comment>
<sequence length="116" mass="12221">MSRKTVVINQSLDGSNTWSVNMAQLGITFNAKKVTIKQIIYCNIAGADSGIYLISSSLTSEVIGAFYIGIDGVVSHPETIINLYSLPGSISFSVTPANAAFAGPTGQLCLTLEFEG</sequence>
<organism evidence="1 2">
    <name type="scientific">Candidatus Finniella inopinata</name>
    <dbReference type="NCBI Taxonomy" id="1696036"/>
    <lineage>
        <taxon>Bacteria</taxon>
        <taxon>Pseudomonadati</taxon>
        <taxon>Pseudomonadota</taxon>
        <taxon>Alphaproteobacteria</taxon>
        <taxon>Holosporales</taxon>
        <taxon>Candidatus Paracaedibacteraceae</taxon>
        <taxon>Candidatus Finniella</taxon>
    </lineage>
</organism>
<accession>A0A4Q7DEY7</accession>
<dbReference type="EMBL" id="SCFB01000019">
    <property type="protein sequence ID" value="RZI45301.1"/>
    <property type="molecule type" value="Genomic_DNA"/>
</dbReference>
<evidence type="ECO:0000313" key="2">
    <source>
        <dbReference type="Proteomes" id="UP000293550"/>
    </source>
</evidence>
<dbReference type="AlphaFoldDB" id="A0A4Q7DEY7"/>
<gene>
    <name evidence="1" type="ORF">EQU50_07630</name>
</gene>
<name>A0A4Q7DEY7_9PROT</name>
<protein>
    <submittedName>
        <fullName evidence="1">Uncharacterized protein</fullName>
    </submittedName>
</protein>
<proteinExistence type="predicted"/>
<dbReference type="Proteomes" id="UP000293550">
    <property type="component" value="Unassembled WGS sequence"/>
</dbReference>